<protein>
    <submittedName>
        <fullName evidence="2">cAMP-binding protein</fullName>
    </submittedName>
</protein>
<comment type="caution">
    <text evidence="2">The sequence shown here is derived from an EMBL/GenBank/DDBJ whole genome shotgun (WGS) entry which is preliminary data.</text>
</comment>
<dbReference type="InterPro" id="IPR014710">
    <property type="entry name" value="RmlC-like_jellyroll"/>
</dbReference>
<evidence type="ECO:0000313" key="2">
    <source>
        <dbReference type="EMBL" id="GGH23548.1"/>
    </source>
</evidence>
<reference evidence="3" key="1">
    <citation type="journal article" date="2019" name="Int. J. Syst. Evol. Microbiol.">
        <title>The Global Catalogue of Microorganisms (GCM) 10K type strain sequencing project: providing services to taxonomists for standard genome sequencing and annotation.</title>
        <authorList>
            <consortium name="The Broad Institute Genomics Platform"/>
            <consortium name="The Broad Institute Genome Sequencing Center for Infectious Disease"/>
            <person name="Wu L."/>
            <person name="Ma J."/>
        </authorList>
    </citation>
    <scope>NUCLEOTIDE SEQUENCE [LARGE SCALE GENOMIC DNA]</scope>
    <source>
        <strain evidence="3">CGMCC 1.15288</strain>
    </source>
</reference>
<proteinExistence type="predicted"/>
<evidence type="ECO:0000313" key="3">
    <source>
        <dbReference type="Proteomes" id="UP000600214"/>
    </source>
</evidence>
<keyword evidence="3" id="KW-1185">Reference proteome</keyword>
<name>A0ABQ1YGJ4_9BACT</name>
<sequence>MSAANRRWLTYYLNMFEKINNYALRCLPFTPEDLDLFDSLLQFKTYPKKTFLLQQGEVCQFEAYILKGCIRTYYIDSAGAEVTLQFAVEDWWVSDITSFHNQTPSHVYIETLEDCEMLILTPETKEKLLSTVPGFERMFRLMVQRNLAQTQERLFRTISTSAVEKYLDFLNRYPAIPQRVAQHYIASYLGFSPEFLSKVRRKLSEK</sequence>
<organism evidence="2 3">
    <name type="scientific">Dyadobacter endophyticus</name>
    <dbReference type="NCBI Taxonomy" id="1749036"/>
    <lineage>
        <taxon>Bacteria</taxon>
        <taxon>Pseudomonadati</taxon>
        <taxon>Bacteroidota</taxon>
        <taxon>Cytophagia</taxon>
        <taxon>Cytophagales</taxon>
        <taxon>Spirosomataceae</taxon>
        <taxon>Dyadobacter</taxon>
    </lineage>
</organism>
<gene>
    <name evidence="2" type="ORF">GCM10007423_06240</name>
</gene>
<dbReference type="SUPFAM" id="SSF51206">
    <property type="entry name" value="cAMP-binding domain-like"/>
    <property type="match status" value="1"/>
</dbReference>
<dbReference type="EMBL" id="BMIA01000001">
    <property type="protein sequence ID" value="GGH23548.1"/>
    <property type="molecule type" value="Genomic_DNA"/>
</dbReference>
<evidence type="ECO:0000259" key="1">
    <source>
        <dbReference type="Pfam" id="PF00027"/>
    </source>
</evidence>
<accession>A0ABQ1YGJ4</accession>
<feature type="domain" description="Cyclic nucleotide-binding" evidence="1">
    <location>
        <begin position="44"/>
        <end position="130"/>
    </location>
</feature>
<dbReference type="Gene3D" id="2.60.120.10">
    <property type="entry name" value="Jelly Rolls"/>
    <property type="match status" value="1"/>
</dbReference>
<dbReference type="InterPro" id="IPR018490">
    <property type="entry name" value="cNMP-bd_dom_sf"/>
</dbReference>
<dbReference type="CDD" id="cd00038">
    <property type="entry name" value="CAP_ED"/>
    <property type="match status" value="1"/>
</dbReference>
<dbReference type="Proteomes" id="UP000600214">
    <property type="component" value="Unassembled WGS sequence"/>
</dbReference>
<dbReference type="Pfam" id="PF00027">
    <property type="entry name" value="cNMP_binding"/>
    <property type="match status" value="1"/>
</dbReference>
<dbReference type="InterPro" id="IPR000595">
    <property type="entry name" value="cNMP-bd_dom"/>
</dbReference>